<keyword evidence="2" id="KW-1185">Reference proteome</keyword>
<gene>
    <name evidence="1" type="ORF">RF11_15355</name>
</gene>
<protein>
    <recommendedName>
        <fullName evidence="3">Transposase Tc1-like domain-containing protein</fullName>
    </recommendedName>
</protein>
<evidence type="ECO:0000313" key="2">
    <source>
        <dbReference type="Proteomes" id="UP000031668"/>
    </source>
</evidence>
<organism evidence="1 2">
    <name type="scientific">Thelohanellus kitauei</name>
    <name type="common">Myxosporean</name>
    <dbReference type="NCBI Taxonomy" id="669202"/>
    <lineage>
        <taxon>Eukaryota</taxon>
        <taxon>Metazoa</taxon>
        <taxon>Cnidaria</taxon>
        <taxon>Myxozoa</taxon>
        <taxon>Myxosporea</taxon>
        <taxon>Bivalvulida</taxon>
        <taxon>Platysporina</taxon>
        <taxon>Myxobolidae</taxon>
        <taxon>Thelohanellus</taxon>
    </lineage>
</organism>
<dbReference type="EMBL" id="JWZT01005706">
    <property type="protein sequence ID" value="KII60322.1"/>
    <property type="molecule type" value="Genomic_DNA"/>
</dbReference>
<accession>A0A0C2IU07</accession>
<dbReference type="InterPro" id="IPR009057">
    <property type="entry name" value="Homeodomain-like_sf"/>
</dbReference>
<comment type="caution">
    <text evidence="1">The sequence shown here is derived from an EMBL/GenBank/DDBJ whole genome shotgun (WGS) entry which is preliminary data.</text>
</comment>
<dbReference type="AlphaFoldDB" id="A0A0C2IU07"/>
<dbReference type="Proteomes" id="UP000031668">
    <property type="component" value="Unassembled WGS sequence"/>
</dbReference>
<dbReference type="OrthoDB" id="2498125at2759"/>
<evidence type="ECO:0008006" key="3">
    <source>
        <dbReference type="Google" id="ProtNLM"/>
    </source>
</evidence>
<evidence type="ECO:0000313" key="1">
    <source>
        <dbReference type="EMBL" id="KII60322.1"/>
    </source>
</evidence>
<sequence>MKDKISSDVRRRRKYAKISLDMKQKVVDYIEQNPQLPIAEVARHFSLNERTLRKIYSRYQRDGRIVEKIRGGARNNKVKQIHKDRICLYLEKDPNIPLRQVVQNLNNEFKFQISQKTVSRVIKSLNITYALIRPIPISRNNPEDIQARFLYAQKYFER</sequence>
<name>A0A0C2IU07_THEKT</name>
<dbReference type="SUPFAM" id="SSF46689">
    <property type="entry name" value="Homeodomain-like"/>
    <property type="match status" value="1"/>
</dbReference>
<reference evidence="1 2" key="1">
    <citation type="journal article" date="2014" name="Genome Biol. Evol.">
        <title>The genome of the myxosporean Thelohanellus kitauei shows adaptations to nutrient acquisition within its fish host.</title>
        <authorList>
            <person name="Yang Y."/>
            <person name="Xiong J."/>
            <person name="Zhou Z."/>
            <person name="Huo F."/>
            <person name="Miao W."/>
            <person name="Ran C."/>
            <person name="Liu Y."/>
            <person name="Zhang J."/>
            <person name="Feng J."/>
            <person name="Wang M."/>
            <person name="Wang M."/>
            <person name="Wang L."/>
            <person name="Yao B."/>
        </authorList>
    </citation>
    <scope>NUCLEOTIDE SEQUENCE [LARGE SCALE GENOMIC DNA]</scope>
    <source>
        <strain evidence="1">Wuqing</strain>
    </source>
</reference>
<proteinExistence type="predicted"/>
<dbReference type="Gene3D" id="1.10.10.60">
    <property type="entry name" value="Homeodomain-like"/>
    <property type="match status" value="1"/>
</dbReference>